<keyword evidence="5" id="KW-1185">Reference proteome</keyword>
<name>A0AA38IW63_9CUCU</name>
<dbReference type="PANTHER" id="PTHR24366">
    <property type="entry name" value="IG(IMMUNOGLOBULIN) AND LRR(LEUCINE RICH REPEAT) DOMAINS"/>
    <property type="match status" value="1"/>
</dbReference>
<keyword evidence="3" id="KW-0732">Signal</keyword>
<feature type="chain" id="PRO_5041210689" evidence="3">
    <location>
        <begin position="20"/>
        <end position="267"/>
    </location>
</feature>
<keyword evidence="1" id="KW-0433">Leucine-rich repeat</keyword>
<dbReference type="SMART" id="SM00369">
    <property type="entry name" value="LRR_TYP"/>
    <property type="match status" value="7"/>
</dbReference>
<evidence type="ECO:0000256" key="2">
    <source>
        <dbReference type="ARBA" id="ARBA00022737"/>
    </source>
</evidence>
<protein>
    <submittedName>
        <fullName evidence="4">Uncharacterized protein</fullName>
    </submittedName>
</protein>
<dbReference type="InterPro" id="IPR032675">
    <property type="entry name" value="LRR_dom_sf"/>
</dbReference>
<dbReference type="EMBL" id="JALNTZ010000002">
    <property type="protein sequence ID" value="KAJ3662194.1"/>
    <property type="molecule type" value="Genomic_DNA"/>
</dbReference>
<gene>
    <name evidence="4" type="ORF">Zmor_006550</name>
</gene>
<dbReference type="InterPro" id="IPR003591">
    <property type="entry name" value="Leu-rich_rpt_typical-subtyp"/>
</dbReference>
<feature type="signal peptide" evidence="3">
    <location>
        <begin position="1"/>
        <end position="19"/>
    </location>
</feature>
<dbReference type="InterPro" id="IPR001611">
    <property type="entry name" value="Leu-rich_rpt"/>
</dbReference>
<dbReference type="InterPro" id="IPR026906">
    <property type="entry name" value="LRR_5"/>
</dbReference>
<dbReference type="PANTHER" id="PTHR24366:SF96">
    <property type="entry name" value="LEUCINE RICH REPEAT CONTAINING 53"/>
    <property type="match status" value="1"/>
</dbReference>
<dbReference type="PROSITE" id="PS51450">
    <property type="entry name" value="LRR"/>
    <property type="match status" value="1"/>
</dbReference>
<dbReference type="Pfam" id="PF13855">
    <property type="entry name" value="LRR_8"/>
    <property type="match status" value="1"/>
</dbReference>
<dbReference type="SUPFAM" id="SSF52058">
    <property type="entry name" value="L domain-like"/>
    <property type="match status" value="1"/>
</dbReference>
<evidence type="ECO:0000313" key="4">
    <source>
        <dbReference type="EMBL" id="KAJ3662194.1"/>
    </source>
</evidence>
<dbReference type="Proteomes" id="UP001168821">
    <property type="component" value="Unassembled WGS sequence"/>
</dbReference>
<dbReference type="AlphaFoldDB" id="A0AA38IW63"/>
<keyword evidence="2" id="KW-0677">Repeat</keyword>
<reference evidence="4" key="1">
    <citation type="journal article" date="2023" name="G3 (Bethesda)">
        <title>Whole genome assemblies of Zophobas morio and Tenebrio molitor.</title>
        <authorList>
            <person name="Kaur S."/>
            <person name="Stinson S.A."/>
            <person name="diCenzo G.C."/>
        </authorList>
    </citation>
    <scope>NUCLEOTIDE SEQUENCE</scope>
    <source>
        <strain evidence="4">QUZm001</strain>
    </source>
</reference>
<dbReference type="Pfam" id="PF13306">
    <property type="entry name" value="LRR_5"/>
    <property type="match status" value="1"/>
</dbReference>
<comment type="caution">
    <text evidence="4">The sequence shown here is derived from an EMBL/GenBank/DDBJ whole genome shotgun (WGS) entry which is preliminary data.</text>
</comment>
<organism evidence="4 5">
    <name type="scientific">Zophobas morio</name>
    <dbReference type="NCBI Taxonomy" id="2755281"/>
    <lineage>
        <taxon>Eukaryota</taxon>
        <taxon>Metazoa</taxon>
        <taxon>Ecdysozoa</taxon>
        <taxon>Arthropoda</taxon>
        <taxon>Hexapoda</taxon>
        <taxon>Insecta</taxon>
        <taxon>Pterygota</taxon>
        <taxon>Neoptera</taxon>
        <taxon>Endopterygota</taxon>
        <taxon>Coleoptera</taxon>
        <taxon>Polyphaga</taxon>
        <taxon>Cucujiformia</taxon>
        <taxon>Tenebrionidae</taxon>
        <taxon>Zophobas</taxon>
    </lineage>
</organism>
<dbReference type="Gene3D" id="3.80.10.10">
    <property type="entry name" value="Ribonuclease Inhibitor"/>
    <property type="match status" value="2"/>
</dbReference>
<sequence>MSCVLNLVIFAILWQKVLLHFVDQYASKAATAKPIDQIVEMGQGIEEIPLGQTQTRNLNLAYNHISTLPEFIFYNKSYKALTKIELYQNKINNIHVTAFRGLKQLTMVALSDNNITSLDPYTFRHNSKLEKLDLSRNRITFNRVGVFLISRTLETLTMSHNRIEQIYEVTFMGVPKLRNLILDGNILYMLAQNSFKSLNELQYLSLANTGVYRLSESMFGNNLPGIIDLQESPLAKRFDPPLKKITNNEVRSLIKIDQYIFISDTPV</sequence>
<evidence type="ECO:0000256" key="3">
    <source>
        <dbReference type="SAM" id="SignalP"/>
    </source>
</evidence>
<evidence type="ECO:0000256" key="1">
    <source>
        <dbReference type="ARBA" id="ARBA00022614"/>
    </source>
</evidence>
<proteinExistence type="predicted"/>
<accession>A0AA38IW63</accession>
<evidence type="ECO:0000313" key="5">
    <source>
        <dbReference type="Proteomes" id="UP001168821"/>
    </source>
</evidence>